<dbReference type="Pfam" id="PF00072">
    <property type="entry name" value="Response_reg"/>
    <property type="match status" value="1"/>
</dbReference>
<dbReference type="InterPro" id="IPR004358">
    <property type="entry name" value="Sig_transdc_His_kin-like_C"/>
</dbReference>
<keyword evidence="11" id="KW-0902">Two-component regulatory system</keyword>
<dbReference type="CDD" id="cd16922">
    <property type="entry name" value="HATPase_EvgS-ArcB-TorS-like"/>
    <property type="match status" value="1"/>
</dbReference>
<evidence type="ECO:0000256" key="12">
    <source>
        <dbReference type="ARBA" id="ARBA00023136"/>
    </source>
</evidence>
<comment type="caution">
    <text evidence="17">The sequence shown here is derived from an EMBL/GenBank/DDBJ whole genome shotgun (WGS) entry which is preliminary data.</text>
</comment>
<evidence type="ECO:0000313" key="18">
    <source>
        <dbReference type="Proteomes" id="UP000583387"/>
    </source>
</evidence>
<dbReference type="SUPFAM" id="SSF55874">
    <property type="entry name" value="ATPase domain of HSP90 chaperone/DNA topoisomerase II/histidine kinase"/>
    <property type="match status" value="1"/>
</dbReference>
<evidence type="ECO:0000256" key="11">
    <source>
        <dbReference type="ARBA" id="ARBA00023012"/>
    </source>
</evidence>
<evidence type="ECO:0000256" key="9">
    <source>
        <dbReference type="ARBA" id="ARBA00022840"/>
    </source>
</evidence>
<dbReference type="InterPro" id="IPR011006">
    <property type="entry name" value="CheY-like_superfamily"/>
</dbReference>
<dbReference type="PANTHER" id="PTHR45339:SF1">
    <property type="entry name" value="HYBRID SIGNAL TRANSDUCTION HISTIDINE KINASE J"/>
    <property type="match status" value="1"/>
</dbReference>
<dbReference type="Proteomes" id="UP000583387">
    <property type="component" value="Unassembled WGS sequence"/>
</dbReference>
<dbReference type="InterPro" id="IPR003594">
    <property type="entry name" value="HATPase_dom"/>
</dbReference>
<dbReference type="EC" id="2.7.13.3" evidence="3"/>
<gene>
    <name evidence="17" type="primary">rcsC_5</name>
    <name evidence="17" type="ORF">PSEWESI4_02220</name>
</gene>
<dbReference type="FunFam" id="3.30.565.10:FF:000010">
    <property type="entry name" value="Sensor histidine kinase RcsC"/>
    <property type="match status" value="1"/>
</dbReference>
<dbReference type="Gene3D" id="3.30.450.20">
    <property type="entry name" value="PAS domain"/>
    <property type="match status" value="1"/>
</dbReference>
<organism evidence="17 18">
    <name type="scientific">Zestomonas carbonaria</name>
    <dbReference type="NCBI Taxonomy" id="2762745"/>
    <lineage>
        <taxon>Bacteria</taxon>
        <taxon>Pseudomonadati</taxon>
        <taxon>Pseudomonadota</taxon>
        <taxon>Gammaproteobacteria</taxon>
        <taxon>Pseudomonadales</taxon>
        <taxon>Pseudomonadaceae</taxon>
        <taxon>Zestomonas</taxon>
    </lineage>
</organism>
<feature type="transmembrane region" description="Helical" evidence="14">
    <location>
        <begin position="33"/>
        <end position="54"/>
    </location>
</feature>
<dbReference type="InterPro" id="IPR003661">
    <property type="entry name" value="HisK_dim/P_dom"/>
</dbReference>
<keyword evidence="10 14" id="KW-1133">Transmembrane helix</keyword>
<feature type="domain" description="Response regulatory" evidence="16">
    <location>
        <begin position="829"/>
        <end position="943"/>
    </location>
</feature>
<protein>
    <recommendedName>
        <fullName evidence="3">histidine kinase</fullName>
        <ecNumber evidence="3">2.7.13.3</ecNumber>
    </recommendedName>
</protein>
<dbReference type="InterPro" id="IPR036097">
    <property type="entry name" value="HisK_dim/P_sf"/>
</dbReference>
<keyword evidence="6 14" id="KW-0812">Transmembrane</keyword>
<dbReference type="InterPro" id="IPR005467">
    <property type="entry name" value="His_kinase_dom"/>
</dbReference>
<evidence type="ECO:0000256" key="8">
    <source>
        <dbReference type="ARBA" id="ARBA00022777"/>
    </source>
</evidence>
<evidence type="ECO:0000256" key="10">
    <source>
        <dbReference type="ARBA" id="ARBA00022989"/>
    </source>
</evidence>
<keyword evidence="12 14" id="KW-0472">Membrane</keyword>
<dbReference type="Gene3D" id="1.10.287.130">
    <property type="match status" value="1"/>
</dbReference>
<dbReference type="SUPFAM" id="SSF52172">
    <property type="entry name" value="CheY-like"/>
    <property type="match status" value="1"/>
</dbReference>
<dbReference type="PROSITE" id="PS50110">
    <property type="entry name" value="RESPONSE_REGULATORY"/>
    <property type="match status" value="1"/>
</dbReference>
<dbReference type="CDD" id="cd00082">
    <property type="entry name" value="HisKA"/>
    <property type="match status" value="1"/>
</dbReference>
<dbReference type="InterPro" id="IPR036890">
    <property type="entry name" value="HATPase_C_sf"/>
</dbReference>
<evidence type="ECO:0000256" key="3">
    <source>
        <dbReference type="ARBA" id="ARBA00012438"/>
    </source>
</evidence>
<comment type="catalytic activity">
    <reaction evidence="1">
        <text>ATP + protein L-histidine = ADP + protein N-phospho-L-histidine.</text>
        <dbReference type="EC" id="2.7.13.3"/>
    </reaction>
</comment>
<dbReference type="PROSITE" id="PS50109">
    <property type="entry name" value="HIS_KIN"/>
    <property type="match status" value="1"/>
</dbReference>
<evidence type="ECO:0000259" key="15">
    <source>
        <dbReference type="PROSITE" id="PS50109"/>
    </source>
</evidence>
<evidence type="ECO:0000259" key="16">
    <source>
        <dbReference type="PROSITE" id="PS50110"/>
    </source>
</evidence>
<dbReference type="GO" id="GO:0016020">
    <property type="term" value="C:membrane"/>
    <property type="evidence" value="ECO:0007669"/>
    <property type="project" value="UniProtKB-SubCell"/>
</dbReference>
<comment type="subcellular location">
    <subcellularLocation>
        <location evidence="2">Membrane</location>
    </subcellularLocation>
</comment>
<feature type="modified residue" description="4-aspartylphosphate" evidence="13">
    <location>
        <position position="878"/>
    </location>
</feature>
<dbReference type="AlphaFoldDB" id="A0A7U7IAH3"/>
<evidence type="ECO:0000256" key="5">
    <source>
        <dbReference type="ARBA" id="ARBA00022679"/>
    </source>
</evidence>
<dbReference type="SMART" id="SM00388">
    <property type="entry name" value="HisKA"/>
    <property type="match status" value="1"/>
</dbReference>
<feature type="domain" description="Histidine kinase" evidence="15">
    <location>
        <begin position="474"/>
        <end position="694"/>
    </location>
</feature>
<evidence type="ECO:0000256" key="2">
    <source>
        <dbReference type="ARBA" id="ARBA00004370"/>
    </source>
</evidence>
<dbReference type="GO" id="GO:0000155">
    <property type="term" value="F:phosphorelay sensor kinase activity"/>
    <property type="evidence" value="ECO:0007669"/>
    <property type="project" value="InterPro"/>
</dbReference>
<name>A0A7U7IAH3_9GAMM</name>
<dbReference type="FunFam" id="1.10.287.130:FF:000004">
    <property type="entry name" value="Ethylene receptor 1"/>
    <property type="match status" value="1"/>
</dbReference>
<evidence type="ECO:0000256" key="1">
    <source>
        <dbReference type="ARBA" id="ARBA00000085"/>
    </source>
</evidence>
<dbReference type="InterPro" id="IPR001789">
    <property type="entry name" value="Sig_transdc_resp-reg_receiver"/>
</dbReference>
<evidence type="ECO:0000256" key="7">
    <source>
        <dbReference type="ARBA" id="ARBA00022741"/>
    </source>
</evidence>
<keyword evidence="8 17" id="KW-0418">Kinase</keyword>
<dbReference type="CDD" id="cd17546">
    <property type="entry name" value="REC_hyHK_CKI1_RcsC-like"/>
    <property type="match status" value="1"/>
</dbReference>
<dbReference type="GO" id="GO:0005524">
    <property type="term" value="F:ATP binding"/>
    <property type="evidence" value="ECO:0007669"/>
    <property type="project" value="UniProtKB-KW"/>
</dbReference>
<feature type="transmembrane region" description="Helical" evidence="14">
    <location>
        <begin position="306"/>
        <end position="327"/>
    </location>
</feature>
<evidence type="ECO:0000256" key="14">
    <source>
        <dbReference type="SAM" id="Phobius"/>
    </source>
</evidence>
<dbReference type="Pfam" id="PF02518">
    <property type="entry name" value="HATPase_c"/>
    <property type="match status" value="1"/>
</dbReference>
<accession>A0A7U7IAH3</accession>
<keyword evidence="4 13" id="KW-0597">Phosphoprotein</keyword>
<dbReference type="PANTHER" id="PTHR45339">
    <property type="entry name" value="HYBRID SIGNAL TRANSDUCTION HISTIDINE KINASE J"/>
    <property type="match status" value="1"/>
</dbReference>
<dbReference type="RefSeq" id="WP_408004299.1">
    <property type="nucleotide sequence ID" value="NZ_CAJFCI010000043.1"/>
</dbReference>
<proteinExistence type="predicted"/>
<evidence type="ECO:0000256" key="13">
    <source>
        <dbReference type="PROSITE-ProRule" id="PRU00169"/>
    </source>
</evidence>
<keyword evidence="18" id="KW-1185">Reference proteome</keyword>
<evidence type="ECO:0000256" key="4">
    <source>
        <dbReference type="ARBA" id="ARBA00022553"/>
    </source>
</evidence>
<evidence type="ECO:0000313" key="17">
    <source>
        <dbReference type="EMBL" id="CAD5107937.1"/>
    </source>
</evidence>
<dbReference type="Gene3D" id="3.40.50.2300">
    <property type="match status" value="1"/>
</dbReference>
<reference evidence="17 18" key="1">
    <citation type="submission" date="2020-08" db="EMBL/GenBank/DDBJ databases">
        <authorList>
            <person name="Criscuolo A."/>
        </authorList>
    </citation>
    <scope>NUCLEOTIDE SEQUENCE [LARGE SCALE GENOMIC DNA]</scope>
    <source>
        <strain evidence="17">CIP111764</strain>
    </source>
</reference>
<dbReference type="SUPFAM" id="SSF47384">
    <property type="entry name" value="Homodimeric domain of signal transducing histidine kinase"/>
    <property type="match status" value="1"/>
</dbReference>
<evidence type="ECO:0000256" key="6">
    <source>
        <dbReference type="ARBA" id="ARBA00022692"/>
    </source>
</evidence>
<keyword evidence="5 17" id="KW-0808">Transferase</keyword>
<dbReference type="EMBL" id="CAJFCI010000043">
    <property type="protein sequence ID" value="CAD5107937.1"/>
    <property type="molecule type" value="Genomic_DNA"/>
</dbReference>
<dbReference type="Gene3D" id="3.30.565.10">
    <property type="entry name" value="Histidine kinase-like ATPase, C-terminal domain"/>
    <property type="match status" value="1"/>
</dbReference>
<dbReference type="SMART" id="SM00448">
    <property type="entry name" value="REC"/>
    <property type="match status" value="1"/>
</dbReference>
<sequence length="954" mass="105271">MPVSLTGMRLKRFLQPLDSPFSTPKAARKLLRLLAWTLMVFLLCALSLFLNATLNNEISQLRRHMNGAMYEAQLYLYQRESLLENLNRGVMYGARVPSKSLRHLYEPLPSHAYVSVPLGDPGRHWSLFLSGRDLQELADKQLGLLYVEPGATAVTRLDGGLSFDPLVPETVLEALRQPGTEDEEQAVRWLADPADGHLRLYLFARVSDHQDAGWLGLELRGTDLMASFNVPEAGSYLLLDQQHRAILGSAPVPAMGEHFRQIWTQDSFALSGGDPLHLHLALLKHLGSSNWSLIYYVSLFDLLVPLWPQLGLSLLLCLIAAVTLWGVSRRIDRRLIDPAQQRLEALVESERFSRTVIQTAPVALCVLRRRDAEAVLKNHLAQCWLEEREVPRRWAHALVEKAFANEQAGNSEEIETADGRHLYLSYAPTRYQGEDVLLCAFSDISECKQTEAALAEAKRMADAANEAKTLFLATMSHEIRTPLYGVLGTLELLERTSLDTQQAGYLQAIQRSSSALLQLISDVLDVSKIEAGQLGLDMVEFSPLELLQDVLQSYAAAARGKGLQIYACCDPQLPLVLLGDAMRIRQILYNLLSNAVKFTDSGRIVVRVRVVGRDGERVTLDWQVADTGIGISIEEQRHLFDPFYQVGGHPLSTDGTGLGLSICRRLSDLMNGCLRVVSDSGLGSSFTLTLPLQQVDTASVIEPELEGALVWVHAPVRELSENLCGWLTRWGARAQVVLPGSQLEIDAEAVLVDVRLDEQDAEPLPDWSGCRVVVSANGHDQPRRHDCDWHVGLYSLASLCQAVGLAQGCTSADKSGGGILPPPQALGMRVLIVEDNPINQLILCDQLKELGCSVKLASDGLEALAIWRSNAFDVVLTDLNMPRMNGYELASALRREGCRGPIIGATANAMPEERERCREAGMSVCLIKPVDLHALHSCLTTIQMENQACSPTES</sequence>
<dbReference type="Pfam" id="PF00512">
    <property type="entry name" value="HisKA"/>
    <property type="match status" value="1"/>
</dbReference>
<dbReference type="PRINTS" id="PR00344">
    <property type="entry name" value="BCTRLSENSOR"/>
</dbReference>
<keyword evidence="9" id="KW-0067">ATP-binding</keyword>
<dbReference type="SMART" id="SM00387">
    <property type="entry name" value="HATPase_c"/>
    <property type="match status" value="1"/>
</dbReference>
<keyword evidence="7" id="KW-0547">Nucleotide-binding</keyword>